<comment type="caution">
    <text evidence="1">The sequence shown here is derived from an EMBL/GenBank/DDBJ whole genome shotgun (WGS) entry which is preliminary data.</text>
</comment>
<organism evidence="1 2">
    <name type="scientific">Asbolus verrucosus</name>
    <name type="common">Desert ironclad beetle</name>
    <dbReference type="NCBI Taxonomy" id="1661398"/>
    <lineage>
        <taxon>Eukaryota</taxon>
        <taxon>Metazoa</taxon>
        <taxon>Ecdysozoa</taxon>
        <taxon>Arthropoda</taxon>
        <taxon>Hexapoda</taxon>
        <taxon>Insecta</taxon>
        <taxon>Pterygota</taxon>
        <taxon>Neoptera</taxon>
        <taxon>Endopterygota</taxon>
        <taxon>Coleoptera</taxon>
        <taxon>Polyphaga</taxon>
        <taxon>Cucujiformia</taxon>
        <taxon>Tenebrionidae</taxon>
        <taxon>Pimeliinae</taxon>
        <taxon>Asbolus</taxon>
    </lineage>
</organism>
<protein>
    <recommendedName>
        <fullName evidence="3">7tm 6 domain containing protein</fullName>
    </recommendedName>
</protein>
<proteinExistence type="predicted"/>
<accession>A0A482VDM4</accession>
<keyword evidence="2" id="KW-1185">Reference proteome</keyword>
<dbReference type="OrthoDB" id="6776696at2759"/>
<evidence type="ECO:0000313" key="2">
    <source>
        <dbReference type="Proteomes" id="UP000292052"/>
    </source>
</evidence>
<name>A0A482VDM4_ASBVE</name>
<dbReference type="AlphaFoldDB" id="A0A482VDM4"/>
<sequence>MIFAYEIFEKYTPNWKNEFCWMYRASLLLAALVMPANCNQVVYVATHARFQIEIALSYMKTFNTLHNGKDEQECIDDENFQKIVKEFLILIVKRNSRLKR</sequence>
<evidence type="ECO:0008006" key="3">
    <source>
        <dbReference type="Google" id="ProtNLM"/>
    </source>
</evidence>
<dbReference type="Proteomes" id="UP000292052">
    <property type="component" value="Unassembled WGS sequence"/>
</dbReference>
<dbReference type="EMBL" id="QDEB01112455">
    <property type="protein sequence ID" value="RZB41656.1"/>
    <property type="molecule type" value="Genomic_DNA"/>
</dbReference>
<gene>
    <name evidence="1" type="ORF">BDFB_015137</name>
</gene>
<evidence type="ECO:0000313" key="1">
    <source>
        <dbReference type="EMBL" id="RZB41656.1"/>
    </source>
</evidence>
<reference evidence="1 2" key="1">
    <citation type="submission" date="2017-03" db="EMBL/GenBank/DDBJ databases">
        <title>Genome of the blue death feigning beetle - Asbolus verrucosus.</title>
        <authorList>
            <person name="Rider S.D."/>
        </authorList>
    </citation>
    <scope>NUCLEOTIDE SEQUENCE [LARGE SCALE GENOMIC DNA]</scope>
    <source>
        <strain evidence="1">Butters</strain>
        <tissue evidence="1">Head and leg muscle</tissue>
    </source>
</reference>